<feature type="transmembrane region" description="Helical" evidence="5">
    <location>
        <begin position="24"/>
        <end position="45"/>
    </location>
</feature>
<evidence type="ECO:0000256" key="3">
    <source>
        <dbReference type="ARBA" id="ARBA00022989"/>
    </source>
</evidence>
<evidence type="ECO:0000313" key="8">
    <source>
        <dbReference type="Proteomes" id="UP001516023"/>
    </source>
</evidence>
<evidence type="ECO:0000256" key="5">
    <source>
        <dbReference type="SAM" id="Phobius"/>
    </source>
</evidence>
<feature type="transmembrane region" description="Helical" evidence="5">
    <location>
        <begin position="65"/>
        <end position="85"/>
    </location>
</feature>
<organism evidence="7 8">
    <name type="scientific">Cyclotella cryptica</name>
    <dbReference type="NCBI Taxonomy" id="29204"/>
    <lineage>
        <taxon>Eukaryota</taxon>
        <taxon>Sar</taxon>
        <taxon>Stramenopiles</taxon>
        <taxon>Ochrophyta</taxon>
        <taxon>Bacillariophyta</taxon>
        <taxon>Coscinodiscophyceae</taxon>
        <taxon>Thalassiosirophycidae</taxon>
        <taxon>Stephanodiscales</taxon>
        <taxon>Stephanodiscaceae</taxon>
        <taxon>Cyclotella</taxon>
    </lineage>
</organism>
<feature type="non-terminal residue" evidence="7">
    <location>
        <position position="1"/>
    </location>
</feature>
<evidence type="ECO:0000259" key="6">
    <source>
        <dbReference type="Pfam" id="PF03151"/>
    </source>
</evidence>
<keyword evidence="2 5" id="KW-0812">Transmembrane</keyword>
<evidence type="ECO:0000256" key="1">
    <source>
        <dbReference type="ARBA" id="ARBA00004141"/>
    </source>
</evidence>
<dbReference type="InterPro" id="IPR050186">
    <property type="entry name" value="TPT_transporter"/>
</dbReference>
<reference evidence="7 8" key="1">
    <citation type="journal article" date="2020" name="G3 (Bethesda)">
        <title>Improved Reference Genome for Cyclotella cryptica CCMP332, a Model for Cell Wall Morphogenesis, Salinity Adaptation, and Lipid Production in Diatoms (Bacillariophyta).</title>
        <authorList>
            <person name="Roberts W.R."/>
            <person name="Downey K.M."/>
            <person name="Ruck E.C."/>
            <person name="Traller J.C."/>
            <person name="Alverson A.J."/>
        </authorList>
    </citation>
    <scope>NUCLEOTIDE SEQUENCE [LARGE SCALE GENOMIC DNA]</scope>
    <source>
        <strain evidence="7 8">CCMP332</strain>
    </source>
</reference>
<feature type="domain" description="Sugar phosphate transporter" evidence="6">
    <location>
        <begin position="71"/>
        <end position="186"/>
    </location>
</feature>
<feature type="transmembrane region" description="Helical" evidence="5">
    <location>
        <begin position="97"/>
        <end position="121"/>
    </location>
</feature>
<comment type="caution">
    <text evidence="7">The sequence shown here is derived from an EMBL/GenBank/DDBJ whole genome shotgun (WGS) entry which is preliminary data.</text>
</comment>
<dbReference type="InterPro" id="IPR004853">
    <property type="entry name" value="Sugar_P_trans_dom"/>
</dbReference>
<keyword evidence="3 5" id="KW-1133">Transmembrane helix</keyword>
<accession>A0ABD3QWA9</accession>
<dbReference type="EMBL" id="JABMIG020000006">
    <property type="protein sequence ID" value="KAL3804655.1"/>
    <property type="molecule type" value="Genomic_DNA"/>
</dbReference>
<keyword evidence="4 5" id="KW-0472">Membrane</keyword>
<protein>
    <recommendedName>
        <fullName evidence="6">Sugar phosphate transporter domain-containing protein</fullName>
    </recommendedName>
</protein>
<evidence type="ECO:0000256" key="2">
    <source>
        <dbReference type="ARBA" id="ARBA00022692"/>
    </source>
</evidence>
<dbReference type="PANTHER" id="PTHR11132">
    <property type="entry name" value="SOLUTE CARRIER FAMILY 35"/>
    <property type="match status" value="1"/>
</dbReference>
<keyword evidence="8" id="KW-1185">Reference proteome</keyword>
<sequence length="239" mass="25884">SSGRHEAVMHQPERRRIQPTMKQNITLTLAALFISACSAFALSAHHGLPASSTDSLSTREGGGNLPIDIPLLSFFALWHLGNYYYNITNKLALKAAGGASGFSLTISALQLGIVSLYRILLWLAPDARAQPSVTMDDIIKMLPVAFCYAGAHSASVFSFSAGSVSFGQIVKAAEPACAAVLSQCVYNLRGNENKKLMETEWLKDRLGSFLWEGGGRKDDFIHLFKTTPGLRYNLIASTS</sequence>
<proteinExistence type="predicted"/>
<gene>
    <name evidence="7" type="ORF">HJC23_008470</name>
</gene>
<feature type="transmembrane region" description="Helical" evidence="5">
    <location>
        <begin position="141"/>
        <end position="161"/>
    </location>
</feature>
<evidence type="ECO:0000256" key="4">
    <source>
        <dbReference type="ARBA" id="ARBA00023136"/>
    </source>
</evidence>
<comment type="subcellular location">
    <subcellularLocation>
        <location evidence="1">Membrane</location>
        <topology evidence="1">Multi-pass membrane protein</topology>
    </subcellularLocation>
</comment>
<dbReference type="Proteomes" id="UP001516023">
    <property type="component" value="Unassembled WGS sequence"/>
</dbReference>
<name>A0ABD3QWA9_9STRA</name>
<evidence type="ECO:0000313" key="7">
    <source>
        <dbReference type="EMBL" id="KAL3804655.1"/>
    </source>
</evidence>
<dbReference type="Pfam" id="PF03151">
    <property type="entry name" value="TPT"/>
    <property type="match status" value="1"/>
</dbReference>
<dbReference type="AlphaFoldDB" id="A0ABD3QWA9"/>
<dbReference type="GO" id="GO:0016020">
    <property type="term" value="C:membrane"/>
    <property type="evidence" value="ECO:0007669"/>
    <property type="project" value="UniProtKB-SubCell"/>
</dbReference>